<comment type="caution">
    <text evidence="5">The sequence shown here is derived from an EMBL/GenBank/DDBJ whole genome shotgun (WGS) entry which is preliminary data.</text>
</comment>
<keyword evidence="6" id="KW-1185">Reference proteome</keyword>
<feature type="region of interest" description="Disordered" evidence="3">
    <location>
        <begin position="475"/>
        <end position="497"/>
    </location>
</feature>
<sequence>MLSAVIRSALGYPAFTVGTITGTPESSSLLPLHSRANLRPARGNLCTPPLPFGRPTPHRKCLPETVPWPKPRVTEIQVRMDCNGCVQKIKKALHGINGIYDIYIDIPQQKLTIIGWADPEKIVKAIKKTRKNATICSHTTPLESEPLQEGEPESSETTNHPSKEDTPPTDPPTEPENPLPDTVGTPHPPMESTSTQPPQSSGPKEVEEVHVVHHYPPDHTDNVRVYNGHVDHYHASQGGSRFIYEPQPIHVNHSYNTYKPTPYVTEYEYIRPPSLYTPYNIPEPPRYTSYIWPEPPCQYTHYSRQELPYQLYNHPEPPQPSHSQREPPPQQYNRPESSSYYNRAESPPQHYNRAKPPPLHYSRPTQSPQHYSQAEPPPQDYTRPKPTSPQQNHTYPPQQPSQQNHTYPPQQNHTYPPQQPSPQNRQDPSQQYNHPKLPQQYIRHSRVEPSPLYTYYNVLEPPYYNMHYNDEYHQSSRRKDDITSPFGDEDPNGCKIV</sequence>
<dbReference type="GO" id="GO:0009626">
    <property type="term" value="P:plant-type hypersensitive response"/>
    <property type="evidence" value="ECO:0007669"/>
    <property type="project" value="UniProtKB-KW"/>
</dbReference>
<feature type="compositionally biased region" description="Low complexity" evidence="3">
    <location>
        <begin position="192"/>
        <end position="201"/>
    </location>
</feature>
<feature type="compositionally biased region" description="Polar residues" evidence="3">
    <location>
        <begin position="331"/>
        <end position="341"/>
    </location>
</feature>
<dbReference type="AlphaFoldDB" id="A0A5N6MWX4"/>
<dbReference type="PANTHER" id="PTHR22814:SF320">
    <property type="entry name" value="OS01G0309800 PROTEIN"/>
    <property type="match status" value="1"/>
</dbReference>
<dbReference type="PANTHER" id="PTHR22814">
    <property type="entry name" value="COPPER TRANSPORT PROTEIN ATOX1-RELATED"/>
    <property type="match status" value="1"/>
</dbReference>
<dbReference type="InterPro" id="IPR036163">
    <property type="entry name" value="HMA_dom_sf"/>
</dbReference>
<dbReference type="Pfam" id="PF00403">
    <property type="entry name" value="HMA"/>
    <property type="match status" value="1"/>
</dbReference>
<feature type="region of interest" description="Disordered" evidence="3">
    <location>
        <begin position="136"/>
        <end position="207"/>
    </location>
</feature>
<dbReference type="GO" id="GO:0046872">
    <property type="term" value="F:metal ion binding"/>
    <property type="evidence" value="ECO:0007669"/>
    <property type="project" value="UniProtKB-KW"/>
</dbReference>
<evidence type="ECO:0000313" key="6">
    <source>
        <dbReference type="Proteomes" id="UP000326396"/>
    </source>
</evidence>
<accession>A0A5N6MWX4</accession>
<keyword evidence="2" id="KW-0479">Metal-binding</keyword>
<dbReference type="SUPFAM" id="SSF55008">
    <property type="entry name" value="HMA, heavy metal-associated domain"/>
    <property type="match status" value="1"/>
</dbReference>
<dbReference type="Gene3D" id="3.30.70.100">
    <property type="match status" value="1"/>
</dbReference>
<gene>
    <name evidence="5" type="ORF">E3N88_27111</name>
</gene>
<evidence type="ECO:0000256" key="3">
    <source>
        <dbReference type="SAM" id="MobiDB-lite"/>
    </source>
</evidence>
<feature type="compositionally biased region" description="Pro residues" evidence="3">
    <location>
        <begin position="168"/>
        <end position="178"/>
    </location>
</feature>
<reference evidence="5 6" key="1">
    <citation type="submission" date="2019-05" db="EMBL/GenBank/DDBJ databases">
        <title>Mikania micrantha, genome provides insights into the molecular mechanism of rapid growth.</title>
        <authorList>
            <person name="Liu B."/>
        </authorList>
    </citation>
    <scope>NUCLEOTIDE SEQUENCE [LARGE SCALE GENOMIC DNA]</scope>
    <source>
        <strain evidence="5">NLD-2019</strain>
        <tissue evidence="5">Leaf</tissue>
    </source>
</reference>
<dbReference type="Proteomes" id="UP000326396">
    <property type="component" value="Linkage Group LG4"/>
</dbReference>
<evidence type="ECO:0000313" key="5">
    <source>
        <dbReference type="EMBL" id="KAD4178520.1"/>
    </source>
</evidence>
<feature type="compositionally biased region" description="Polar residues" evidence="3">
    <location>
        <begin position="388"/>
        <end position="433"/>
    </location>
</feature>
<evidence type="ECO:0000256" key="2">
    <source>
        <dbReference type="ARBA" id="ARBA00022723"/>
    </source>
</evidence>
<dbReference type="EMBL" id="SZYD01000014">
    <property type="protein sequence ID" value="KAD4178520.1"/>
    <property type="molecule type" value="Genomic_DNA"/>
</dbReference>
<proteinExistence type="predicted"/>
<dbReference type="CDD" id="cd00371">
    <property type="entry name" value="HMA"/>
    <property type="match status" value="1"/>
</dbReference>
<name>A0A5N6MWX4_9ASTR</name>
<feature type="domain" description="HMA" evidence="4">
    <location>
        <begin position="71"/>
        <end position="134"/>
    </location>
</feature>
<dbReference type="PROSITE" id="PS50846">
    <property type="entry name" value="HMA_2"/>
    <property type="match status" value="1"/>
</dbReference>
<evidence type="ECO:0000259" key="4">
    <source>
        <dbReference type="PROSITE" id="PS50846"/>
    </source>
</evidence>
<comment type="subcellular location">
    <subcellularLocation>
        <location evidence="1">Membrane</location>
        <topology evidence="1">Peripheral membrane protein</topology>
    </subcellularLocation>
</comment>
<feature type="compositionally biased region" description="Pro residues" evidence="3">
    <location>
        <begin position="315"/>
        <end position="330"/>
    </location>
</feature>
<evidence type="ECO:0000256" key="1">
    <source>
        <dbReference type="ARBA" id="ARBA00004170"/>
    </source>
</evidence>
<dbReference type="InterPro" id="IPR006121">
    <property type="entry name" value="HMA_dom"/>
</dbReference>
<protein>
    <recommendedName>
        <fullName evidence="4">HMA domain-containing protein</fullName>
    </recommendedName>
</protein>
<feature type="region of interest" description="Disordered" evidence="3">
    <location>
        <begin position="310"/>
        <end position="441"/>
    </location>
</feature>
<dbReference type="GO" id="GO:0016020">
    <property type="term" value="C:membrane"/>
    <property type="evidence" value="ECO:0007669"/>
    <property type="project" value="UniProtKB-SubCell"/>
</dbReference>
<dbReference type="OrthoDB" id="1919822at2759"/>
<organism evidence="5 6">
    <name type="scientific">Mikania micrantha</name>
    <name type="common">bitter vine</name>
    <dbReference type="NCBI Taxonomy" id="192012"/>
    <lineage>
        <taxon>Eukaryota</taxon>
        <taxon>Viridiplantae</taxon>
        <taxon>Streptophyta</taxon>
        <taxon>Embryophyta</taxon>
        <taxon>Tracheophyta</taxon>
        <taxon>Spermatophyta</taxon>
        <taxon>Magnoliopsida</taxon>
        <taxon>eudicotyledons</taxon>
        <taxon>Gunneridae</taxon>
        <taxon>Pentapetalae</taxon>
        <taxon>asterids</taxon>
        <taxon>campanulids</taxon>
        <taxon>Asterales</taxon>
        <taxon>Asteraceae</taxon>
        <taxon>Asteroideae</taxon>
        <taxon>Heliantheae alliance</taxon>
        <taxon>Eupatorieae</taxon>
        <taxon>Mikania</taxon>
    </lineage>
</organism>
<feature type="compositionally biased region" description="Polar residues" evidence="3">
    <location>
        <begin position="363"/>
        <end position="372"/>
    </location>
</feature>